<keyword evidence="2" id="KW-1185">Reference proteome</keyword>
<sequence length="60" mass="6811">MKHRDERFCAWHLFSHYPQAIRLPEGFSKPLEDNNGMTLTSSTATSLVSDCDTVIDVNVQ</sequence>
<dbReference type="EMBL" id="JACOPH010000002">
    <property type="protein sequence ID" value="MBC5713508.1"/>
    <property type="molecule type" value="Genomic_DNA"/>
</dbReference>
<dbReference type="Proteomes" id="UP000606720">
    <property type="component" value="Unassembled WGS sequence"/>
</dbReference>
<reference evidence="1" key="1">
    <citation type="submission" date="2020-08" db="EMBL/GenBank/DDBJ databases">
        <title>Genome public.</title>
        <authorList>
            <person name="Liu C."/>
            <person name="Sun Q."/>
        </authorList>
    </citation>
    <scope>NUCLEOTIDE SEQUENCE</scope>
    <source>
        <strain evidence="1">BX1005</strain>
    </source>
</reference>
<accession>A0A923LMN1</accession>
<evidence type="ECO:0000313" key="2">
    <source>
        <dbReference type="Proteomes" id="UP000606720"/>
    </source>
</evidence>
<organism evidence="1 2">
    <name type="scientific">Roseburia zhanii</name>
    <dbReference type="NCBI Taxonomy" id="2763064"/>
    <lineage>
        <taxon>Bacteria</taxon>
        <taxon>Bacillati</taxon>
        <taxon>Bacillota</taxon>
        <taxon>Clostridia</taxon>
        <taxon>Lachnospirales</taxon>
        <taxon>Lachnospiraceae</taxon>
        <taxon>Roseburia</taxon>
    </lineage>
</organism>
<protein>
    <submittedName>
        <fullName evidence="1">Uncharacterized protein</fullName>
    </submittedName>
</protein>
<dbReference type="AlphaFoldDB" id="A0A923LMN1"/>
<name>A0A923LMN1_9FIRM</name>
<gene>
    <name evidence="1" type="ORF">H8S17_04640</name>
</gene>
<evidence type="ECO:0000313" key="1">
    <source>
        <dbReference type="EMBL" id="MBC5713508.1"/>
    </source>
</evidence>
<proteinExistence type="predicted"/>
<comment type="caution">
    <text evidence="1">The sequence shown here is derived from an EMBL/GenBank/DDBJ whole genome shotgun (WGS) entry which is preliminary data.</text>
</comment>
<dbReference type="RefSeq" id="WP_186866423.1">
    <property type="nucleotide sequence ID" value="NZ_JACOPH010000002.1"/>
</dbReference>